<dbReference type="EMBL" id="JARK01001404">
    <property type="protein sequence ID" value="EYC08059.1"/>
    <property type="molecule type" value="Genomic_DNA"/>
</dbReference>
<comment type="caution">
    <text evidence="1">The sequence shown here is derived from an EMBL/GenBank/DDBJ whole genome shotgun (WGS) entry which is preliminary data.</text>
</comment>
<sequence>MPYSWFLTPTTRGRTGLVLLLDDLHRCVAEHTDSMQTAGFGALYLEDAARPGFAIGQFIQLANRRDRSHRPVQLPRSTPQTTLIALRAYSDRCLQPRSCRVSVVSFSLKSYVARFSWLSFRYT</sequence>
<reference evidence="2" key="1">
    <citation type="journal article" date="2015" name="Nat. Genet.">
        <title>The genome and transcriptome of the zoonotic hookworm Ancylostoma ceylanicum identify infection-specific gene families.</title>
        <authorList>
            <person name="Schwarz E.M."/>
            <person name="Hu Y."/>
            <person name="Antoshechkin I."/>
            <person name="Miller M.M."/>
            <person name="Sternberg P.W."/>
            <person name="Aroian R.V."/>
        </authorList>
    </citation>
    <scope>NUCLEOTIDE SEQUENCE</scope>
    <source>
        <strain evidence="2">HY135</strain>
    </source>
</reference>
<protein>
    <submittedName>
        <fullName evidence="1">Uncharacterized protein</fullName>
    </submittedName>
</protein>
<evidence type="ECO:0000313" key="1">
    <source>
        <dbReference type="EMBL" id="EYC08059.1"/>
    </source>
</evidence>
<gene>
    <name evidence="1" type="primary">Acey_s0068.g274</name>
    <name evidence="1" type="ORF">Y032_0068g274</name>
</gene>
<dbReference type="Proteomes" id="UP000024635">
    <property type="component" value="Unassembled WGS sequence"/>
</dbReference>
<name>A0A016TYF8_9BILA</name>
<accession>A0A016TYF8</accession>
<organism evidence="1 2">
    <name type="scientific">Ancylostoma ceylanicum</name>
    <dbReference type="NCBI Taxonomy" id="53326"/>
    <lineage>
        <taxon>Eukaryota</taxon>
        <taxon>Metazoa</taxon>
        <taxon>Ecdysozoa</taxon>
        <taxon>Nematoda</taxon>
        <taxon>Chromadorea</taxon>
        <taxon>Rhabditida</taxon>
        <taxon>Rhabditina</taxon>
        <taxon>Rhabditomorpha</taxon>
        <taxon>Strongyloidea</taxon>
        <taxon>Ancylostomatidae</taxon>
        <taxon>Ancylostomatinae</taxon>
        <taxon>Ancylostoma</taxon>
    </lineage>
</organism>
<keyword evidence="2" id="KW-1185">Reference proteome</keyword>
<evidence type="ECO:0000313" key="2">
    <source>
        <dbReference type="Proteomes" id="UP000024635"/>
    </source>
</evidence>
<proteinExistence type="predicted"/>
<dbReference type="AlphaFoldDB" id="A0A016TYF8"/>